<dbReference type="Proteomes" id="UP000580250">
    <property type="component" value="Unassembled WGS sequence"/>
</dbReference>
<reference evidence="1 2" key="1">
    <citation type="submission" date="2020-08" db="EMBL/GenBank/DDBJ databases">
        <authorList>
            <person name="Koutsovoulos G."/>
            <person name="Danchin GJ E."/>
        </authorList>
    </citation>
    <scope>NUCLEOTIDE SEQUENCE [LARGE SCALE GENOMIC DNA]</scope>
</reference>
<name>A0A6V7XKY5_MELEN</name>
<accession>A0A6V7XKY5</accession>
<protein>
    <submittedName>
        <fullName evidence="1">Uncharacterized protein</fullName>
    </submittedName>
</protein>
<evidence type="ECO:0000313" key="2">
    <source>
        <dbReference type="Proteomes" id="UP000580250"/>
    </source>
</evidence>
<proteinExistence type="predicted"/>
<sequence>MAKCLKAVMRGEQLTVNVKTNIFSKVVEWMGELDKPDSRIKTNESTQNGKPYTFTKFETDFFKV</sequence>
<evidence type="ECO:0000313" key="1">
    <source>
        <dbReference type="EMBL" id="CAD2199939.1"/>
    </source>
</evidence>
<organism evidence="1 2">
    <name type="scientific">Meloidogyne enterolobii</name>
    <name type="common">Root-knot nematode worm</name>
    <name type="synonym">Meloidogyne mayaguensis</name>
    <dbReference type="NCBI Taxonomy" id="390850"/>
    <lineage>
        <taxon>Eukaryota</taxon>
        <taxon>Metazoa</taxon>
        <taxon>Ecdysozoa</taxon>
        <taxon>Nematoda</taxon>
        <taxon>Chromadorea</taxon>
        <taxon>Rhabditida</taxon>
        <taxon>Tylenchina</taxon>
        <taxon>Tylenchomorpha</taxon>
        <taxon>Tylenchoidea</taxon>
        <taxon>Meloidogynidae</taxon>
        <taxon>Meloidogyninae</taxon>
        <taxon>Meloidogyne</taxon>
    </lineage>
</organism>
<dbReference type="OrthoDB" id="5788891at2759"/>
<comment type="caution">
    <text evidence="1">The sequence shown here is derived from an EMBL/GenBank/DDBJ whole genome shotgun (WGS) entry which is preliminary data.</text>
</comment>
<gene>
    <name evidence="1" type="ORF">MENT_LOCUS53373</name>
</gene>
<dbReference type="AlphaFoldDB" id="A0A6V7XKY5"/>
<dbReference type="EMBL" id="CAJEWN010001771">
    <property type="protein sequence ID" value="CAD2199939.1"/>
    <property type="molecule type" value="Genomic_DNA"/>
</dbReference>